<dbReference type="Pfam" id="PF14317">
    <property type="entry name" value="YcxB"/>
    <property type="match status" value="1"/>
</dbReference>
<protein>
    <submittedName>
        <fullName evidence="3">YcxB family protein</fullName>
    </submittedName>
</protein>
<sequence>MMENRELESGLDRNKNKYIVNIVRDTAMMKTYVKFYNRVKHPRVTMNLLFAGVVLIALPIAADGIALPGVIISYVMGALLVAMALFRQNIAVYQMKADPKVKENEKLSYLFGNTKIRVENEGKIETMGGYQDVYRVWEDERTYFVGMNEDDLLILPKDAFEKGEAKAFRDYILERTGADFVWKPTGLVNICKNKWMQLQMKMASRREDEEKK</sequence>
<gene>
    <name evidence="3" type="ORF">H7U36_02625</name>
</gene>
<dbReference type="Proteomes" id="UP000716906">
    <property type="component" value="Unassembled WGS sequence"/>
</dbReference>
<accession>A0ABS2E5V4</accession>
<evidence type="ECO:0000256" key="1">
    <source>
        <dbReference type="SAM" id="Phobius"/>
    </source>
</evidence>
<reference evidence="3 4" key="1">
    <citation type="journal article" date="2021" name="Sci. Rep.">
        <title>The distribution of antibiotic resistance genes in chicken gut microbiota commensals.</title>
        <authorList>
            <person name="Juricova H."/>
            <person name="Matiasovicova J."/>
            <person name="Kubasova T."/>
            <person name="Cejkova D."/>
            <person name="Rychlik I."/>
        </authorList>
    </citation>
    <scope>NUCLEOTIDE SEQUENCE [LARGE SCALE GENOMIC DNA]</scope>
    <source>
        <strain evidence="3 4">An773</strain>
    </source>
</reference>
<feature type="transmembrane region" description="Helical" evidence="1">
    <location>
        <begin position="44"/>
        <end position="61"/>
    </location>
</feature>
<keyword evidence="1" id="KW-0472">Membrane</keyword>
<proteinExistence type="predicted"/>
<feature type="domain" description="YcxB-like C-terminal" evidence="2">
    <location>
        <begin position="111"/>
        <end position="171"/>
    </location>
</feature>
<evidence type="ECO:0000259" key="2">
    <source>
        <dbReference type="Pfam" id="PF14317"/>
    </source>
</evidence>
<dbReference type="InterPro" id="IPR025588">
    <property type="entry name" value="YcxB-like_C"/>
</dbReference>
<dbReference type="EMBL" id="JACLYY010000002">
    <property type="protein sequence ID" value="MBM6737008.1"/>
    <property type="molecule type" value="Genomic_DNA"/>
</dbReference>
<name>A0ABS2E5V4_9FIRM</name>
<comment type="caution">
    <text evidence="3">The sequence shown here is derived from an EMBL/GenBank/DDBJ whole genome shotgun (WGS) entry which is preliminary data.</text>
</comment>
<keyword evidence="1" id="KW-0812">Transmembrane</keyword>
<keyword evidence="4" id="KW-1185">Reference proteome</keyword>
<feature type="transmembrane region" description="Helical" evidence="1">
    <location>
        <begin position="67"/>
        <end position="86"/>
    </location>
</feature>
<evidence type="ECO:0000313" key="4">
    <source>
        <dbReference type="Proteomes" id="UP000716906"/>
    </source>
</evidence>
<keyword evidence="1" id="KW-1133">Transmembrane helix</keyword>
<organism evidence="3 4">
    <name type="scientific">Faecalicatena fissicatena</name>
    <dbReference type="NCBI Taxonomy" id="290055"/>
    <lineage>
        <taxon>Bacteria</taxon>
        <taxon>Bacillati</taxon>
        <taxon>Bacillota</taxon>
        <taxon>Clostridia</taxon>
        <taxon>Lachnospirales</taxon>
        <taxon>Lachnospiraceae</taxon>
        <taxon>Faecalicatena</taxon>
    </lineage>
</organism>
<evidence type="ECO:0000313" key="3">
    <source>
        <dbReference type="EMBL" id="MBM6737008.1"/>
    </source>
</evidence>